<dbReference type="Proteomes" id="UP000663508">
    <property type="component" value="Chromosome"/>
</dbReference>
<dbReference type="InterPro" id="IPR029058">
    <property type="entry name" value="AB_hydrolase_fold"/>
</dbReference>
<evidence type="ECO:0000256" key="1">
    <source>
        <dbReference type="ARBA" id="ARBA00010515"/>
    </source>
</evidence>
<keyword evidence="2 4" id="KW-0378">Hydrolase</keyword>
<dbReference type="SUPFAM" id="SSF53474">
    <property type="entry name" value="alpha/beta-Hydrolases"/>
    <property type="match status" value="1"/>
</dbReference>
<feature type="domain" description="Alpha/beta hydrolase fold-3" evidence="3">
    <location>
        <begin position="95"/>
        <end position="301"/>
    </location>
</feature>
<proteinExistence type="inferred from homology"/>
<protein>
    <submittedName>
        <fullName evidence="4">Acetylhydrolase</fullName>
    </submittedName>
</protein>
<reference evidence="4" key="1">
    <citation type="submission" date="2020-11" db="EMBL/GenBank/DDBJ databases">
        <title>Complete genome sequence of a novel pathogenic Methylobacterium strain isolated from rice in Vietnam.</title>
        <authorList>
            <person name="Lai K."/>
            <person name="Okazaki S."/>
            <person name="Higashi K."/>
            <person name="Mori H."/>
            <person name="Toyoda A."/>
            <person name="Kurokawa K."/>
        </authorList>
    </citation>
    <scope>NUCLEOTIDE SEQUENCE</scope>
    <source>
        <strain evidence="4">VL1</strain>
    </source>
</reference>
<dbReference type="InterPro" id="IPR002168">
    <property type="entry name" value="Lipase_GDXG_HIS_AS"/>
</dbReference>
<dbReference type="GO" id="GO:0016787">
    <property type="term" value="F:hydrolase activity"/>
    <property type="evidence" value="ECO:0007669"/>
    <property type="project" value="UniProtKB-KW"/>
</dbReference>
<dbReference type="FunFam" id="3.40.50.1820:FF:000089">
    <property type="entry name" value="Alpha/beta hydrolase"/>
    <property type="match status" value="1"/>
</dbReference>
<dbReference type="PANTHER" id="PTHR48081:SF8">
    <property type="entry name" value="ALPHA_BETA HYDROLASE FOLD-3 DOMAIN-CONTAINING PROTEIN-RELATED"/>
    <property type="match status" value="1"/>
</dbReference>
<gene>
    <name evidence="4" type="ORF">mvi_08320</name>
</gene>
<comment type="similarity">
    <text evidence="1">Belongs to the 'GDXG' lipolytic enzyme family.</text>
</comment>
<organism evidence="4 5">
    <name type="scientific">Methylobacterium indicum</name>
    <dbReference type="NCBI Taxonomy" id="1775910"/>
    <lineage>
        <taxon>Bacteria</taxon>
        <taxon>Pseudomonadati</taxon>
        <taxon>Pseudomonadota</taxon>
        <taxon>Alphaproteobacteria</taxon>
        <taxon>Hyphomicrobiales</taxon>
        <taxon>Methylobacteriaceae</taxon>
        <taxon>Methylobacterium</taxon>
    </lineage>
</organism>
<dbReference type="PROSITE" id="PS01173">
    <property type="entry name" value="LIPASE_GDXG_HIS"/>
    <property type="match status" value="1"/>
</dbReference>
<evidence type="ECO:0000313" key="5">
    <source>
        <dbReference type="Proteomes" id="UP000663508"/>
    </source>
</evidence>
<dbReference type="InterPro" id="IPR013094">
    <property type="entry name" value="AB_hydrolase_3"/>
</dbReference>
<accession>A0A8H9C4F2</accession>
<dbReference type="AlphaFoldDB" id="A0A8H9C4F2"/>
<evidence type="ECO:0000256" key="2">
    <source>
        <dbReference type="ARBA" id="ARBA00022801"/>
    </source>
</evidence>
<dbReference type="PANTHER" id="PTHR48081">
    <property type="entry name" value="AB HYDROLASE SUPERFAMILY PROTEIN C4A8.06C"/>
    <property type="match status" value="1"/>
</dbReference>
<dbReference type="Pfam" id="PF07859">
    <property type="entry name" value="Abhydrolase_3"/>
    <property type="match status" value="1"/>
</dbReference>
<dbReference type="KEGG" id="mind:mvi_08320"/>
<sequence length="336" mass="36013">MVCAPRSPFEPPMPALHPDVQALLVMLRAADAQPLESLPPEAARRSYLAGRRALQPPPDEVAQIRDLAAPSPAGPVPLRLYRGEGPAPEDRLPCLVYLHGGGWVLGNIDSHDWVCRRLANLTRACVISVDYRLAPEHPFPAAVEDAAAALAFVAERAEGLGVDETRLAVGGDSAGGNLAAVLALMGRDGTLPQTALQVLLYPAVDLTQTSEGYERIVAGQPLTASTMRYFVDHYVPQARDRTDWRASPARAASLAGTAPALVLTCGHDLLCEEARAYAHRLEREGVPVTALHLSDQTHGILTMSRLVRTSATILSFVAENLRERWSLGAEGGRGGR</sequence>
<dbReference type="EMBL" id="AP024145">
    <property type="protein sequence ID" value="BCM82371.1"/>
    <property type="molecule type" value="Genomic_DNA"/>
</dbReference>
<evidence type="ECO:0000313" key="4">
    <source>
        <dbReference type="EMBL" id="BCM82371.1"/>
    </source>
</evidence>
<evidence type="ECO:0000259" key="3">
    <source>
        <dbReference type="Pfam" id="PF07859"/>
    </source>
</evidence>
<dbReference type="InterPro" id="IPR050300">
    <property type="entry name" value="GDXG_lipolytic_enzyme"/>
</dbReference>
<name>A0A8H9C4F2_9HYPH</name>
<dbReference type="Gene3D" id="3.40.50.1820">
    <property type="entry name" value="alpha/beta hydrolase"/>
    <property type="match status" value="1"/>
</dbReference>